<comment type="caution">
    <text evidence="2">The sequence shown here is derived from an EMBL/GenBank/DDBJ whole genome shotgun (WGS) entry which is preliminary data.</text>
</comment>
<feature type="compositionally biased region" description="Basic residues" evidence="1">
    <location>
        <begin position="342"/>
        <end position="354"/>
    </location>
</feature>
<reference evidence="3" key="2">
    <citation type="journal article" date="2016" name="Genome Announc.">
        <title>Draft Genome Sequences of Two Novel Amoeba-Resistant Intranuclear Bacteria, 'Candidatus Berkiella cookevillensis' and 'Candidatus Berkiella aquae'.</title>
        <authorList>
            <person name="Mehari Y.T."/>
            <person name="Arivett B.A."/>
            <person name="Farone A.L."/>
            <person name="Gunderson J.H."/>
            <person name="Farone M.B."/>
        </authorList>
    </citation>
    <scope>NUCLEOTIDE SEQUENCE</scope>
    <source>
        <strain evidence="3">HT99</strain>
    </source>
</reference>
<name>A0A0Q9YDV2_9GAMM</name>
<dbReference type="AlphaFoldDB" id="A0A0Q9YDV2"/>
<reference evidence="3" key="3">
    <citation type="submission" date="2021-06" db="EMBL/GenBank/DDBJ databases">
        <title>Genomic Description and Analysis of Intracellular Bacteria, Candidatus Berkiella cookevillensis and Candidatus Berkiella aquae.</title>
        <authorList>
            <person name="Kidane D.T."/>
            <person name="Mehari Y.T."/>
            <person name="Rice F.C."/>
            <person name="Arivett B.A."/>
            <person name="Farone A.L."/>
            <person name="Berk S.G."/>
            <person name="Farone M.B."/>
        </authorList>
    </citation>
    <scope>NUCLEOTIDE SEQUENCE</scope>
    <source>
        <strain evidence="3">HT99</strain>
    </source>
</reference>
<keyword evidence="4" id="KW-1185">Reference proteome</keyword>
<evidence type="ECO:0000313" key="3">
    <source>
        <dbReference type="EMBL" id="MCS5709935.1"/>
    </source>
</evidence>
<feature type="compositionally biased region" description="Low complexity" evidence="1">
    <location>
        <begin position="293"/>
        <end position="303"/>
    </location>
</feature>
<feature type="region of interest" description="Disordered" evidence="1">
    <location>
        <begin position="242"/>
        <end position="303"/>
    </location>
</feature>
<evidence type="ECO:0000313" key="2">
    <source>
        <dbReference type="EMBL" id="KRG18661.1"/>
    </source>
</evidence>
<dbReference type="EMBL" id="LKAJ02000001">
    <property type="protein sequence ID" value="MCS5709935.1"/>
    <property type="molecule type" value="Genomic_DNA"/>
</dbReference>
<sequence>MTGIIKNFSQFVKQLEPFLNVEAIKSEPMDSALLQCLIDALKAALKDIPEDIPEDASEDASEDAVKDKLDDWKITHAHLIEVKTSCTTFNHPALNDIVQRTISPFCAAALEERKNLCLNTLDFVYDYKTASKILHINCESYHPKTFELLQFVLKQQDNILPTLARYSLDELITQVERSHLFSSTAFCHWNRTHLKKLQDSLKALMHISSTHETPHEAGTFILSPLVTERFRRMSLYPQELSRSSPSVFSDSSSSASAMQNSSNSSTDVQERNTQSLPTTPTSSMPISRPPSSFPASSSPPSLSFSPPYVPRLPLYQLTSERVTLTVVPTANVPEDMKPPAQKTKRTSKRNKRLT</sequence>
<gene>
    <name evidence="3" type="ORF">HT99x_000695</name>
    <name evidence="2" type="ORF">HT99x_02947</name>
</gene>
<feature type="region of interest" description="Disordered" evidence="1">
    <location>
        <begin position="327"/>
        <end position="354"/>
    </location>
</feature>
<feature type="compositionally biased region" description="Polar residues" evidence="1">
    <location>
        <begin position="271"/>
        <end position="284"/>
    </location>
</feature>
<protein>
    <submittedName>
        <fullName evidence="2">Uncharacterized protein</fullName>
    </submittedName>
</protein>
<reference evidence="2" key="1">
    <citation type="submission" date="2015-09" db="EMBL/GenBank/DDBJ databases">
        <title>Draft Genome Sequences of Two Novel Amoeba-resistant Intranuclear Bacteria, Candidatus Berkiella cookevillensis and Candidatus Berkiella aquae.</title>
        <authorList>
            <person name="Mehari Y.T."/>
            <person name="Arivett B.A."/>
            <person name="Farone A.L."/>
            <person name="Gunderson J.H."/>
            <person name="Farone M.B."/>
        </authorList>
    </citation>
    <scope>NUCLEOTIDE SEQUENCE [LARGE SCALE GENOMIC DNA]</scope>
    <source>
        <strain evidence="2">HT99</strain>
    </source>
</reference>
<feature type="compositionally biased region" description="Low complexity" evidence="1">
    <location>
        <begin position="242"/>
        <end position="265"/>
    </location>
</feature>
<proteinExistence type="predicted"/>
<evidence type="ECO:0000256" key="1">
    <source>
        <dbReference type="SAM" id="MobiDB-lite"/>
    </source>
</evidence>
<dbReference type="RefSeq" id="WP_075067539.1">
    <property type="nucleotide sequence ID" value="NZ_LKAJ02000001.1"/>
</dbReference>
<dbReference type="Proteomes" id="UP000051497">
    <property type="component" value="Unassembled WGS sequence"/>
</dbReference>
<evidence type="ECO:0000313" key="4">
    <source>
        <dbReference type="Proteomes" id="UP000051497"/>
    </source>
</evidence>
<organism evidence="2">
    <name type="scientific">Candidatus Berkiella aquae</name>
    <dbReference type="NCBI Taxonomy" id="295108"/>
    <lineage>
        <taxon>Bacteria</taxon>
        <taxon>Pseudomonadati</taxon>
        <taxon>Pseudomonadota</taxon>
        <taxon>Gammaproteobacteria</taxon>
        <taxon>Candidatus Berkiellales</taxon>
        <taxon>Candidatus Berkiellaceae</taxon>
        <taxon>Candidatus Berkiella</taxon>
    </lineage>
</organism>
<dbReference type="EMBL" id="LKAJ01000019">
    <property type="protein sequence ID" value="KRG18661.1"/>
    <property type="molecule type" value="Genomic_DNA"/>
</dbReference>
<accession>A0A0Q9YDV2</accession>